<gene>
    <name evidence="1" type="ORF">NMOB1V02_LOCUS13095</name>
</gene>
<dbReference type="EMBL" id="CAJPEX010015669">
    <property type="protein sequence ID" value="CAG0925645.1"/>
    <property type="molecule type" value="Genomic_DNA"/>
</dbReference>
<sequence length="124" mass="14077">MTELVEKFRDIEEWTLATDSRLLKCIESLSEGILNKLETVKTRVDRLADETERVGICVENASNSFLCLSNTQFIENRVYEEDPSTFAVPVIDKTAKEKKASMSLQVKYAEAVKYGMEALNTAFE</sequence>
<name>A0A7R9C3V1_9CRUS</name>
<dbReference type="AlphaFoldDB" id="A0A7R9C3V1"/>
<proteinExistence type="predicted"/>
<dbReference type="OrthoDB" id="751084at2759"/>
<feature type="non-terminal residue" evidence="1">
    <location>
        <position position="124"/>
    </location>
</feature>
<dbReference type="EMBL" id="OA897706">
    <property type="protein sequence ID" value="CAD7285493.1"/>
    <property type="molecule type" value="Genomic_DNA"/>
</dbReference>
<accession>A0A7R9C3V1</accession>
<organism evidence="1">
    <name type="scientific">Notodromas monacha</name>
    <dbReference type="NCBI Taxonomy" id="399045"/>
    <lineage>
        <taxon>Eukaryota</taxon>
        <taxon>Metazoa</taxon>
        <taxon>Ecdysozoa</taxon>
        <taxon>Arthropoda</taxon>
        <taxon>Crustacea</taxon>
        <taxon>Oligostraca</taxon>
        <taxon>Ostracoda</taxon>
        <taxon>Podocopa</taxon>
        <taxon>Podocopida</taxon>
        <taxon>Cypridocopina</taxon>
        <taxon>Cypridoidea</taxon>
        <taxon>Cyprididae</taxon>
        <taxon>Notodromas</taxon>
    </lineage>
</organism>
<reference evidence="1" key="1">
    <citation type="submission" date="2020-11" db="EMBL/GenBank/DDBJ databases">
        <authorList>
            <person name="Tran Van P."/>
        </authorList>
    </citation>
    <scope>NUCLEOTIDE SEQUENCE</scope>
</reference>
<evidence type="ECO:0000313" key="1">
    <source>
        <dbReference type="EMBL" id="CAD7285493.1"/>
    </source>
</evidence>
<keyword evidence="2" id="KW-1185">Reference proteome</keyword>
<evidence type="ECO:0000313" key="2">
    <source>
        <dbReference type="Proteomes" id="UP000678499"/>
    </source>
</evidence>
<protein>
    <submittedName>
        <fullName evidence="1">Uncharacterized protein</fullName>
    </submittedName>
</protein>
<dbReference type="Proteomes" id="UP000678499">
    <property type="component" value="Unassembled WGS sequence"/>
</dbReference>